<dbReference type="AlphaFoldDB" id="A0A2N4SXY3"/>
<accession>A0A2N4SXY3</accession>
<organism evidence="2 3">
    <name type="scientific">Kocuria flava</name>
    <dbReference type="NCBI Taxonomy" id="446860"/>
    <lineage>
        <taxon>Bacteria</taxon>
        <taxon>Bacillati</taxon>
        <taxon>Actinomycetota</taxon>
        <taxon>Actinomycetes</taxon>
        <taxon>Micrococcales</taxon>
        <taxon>Micrococcaceae</taxon>
        <taxon>Kocuria</taxon>
    </lineage>
</organism>
<name>A0A2N4SXY3_9MICC</name>
<evidence type="ECO:0008006" key="4">
    <source>
        <dbReference type="Google" id="ProtNLM"/>
    </source>
</evidence>
<dbReference type="Proteomes" id="UP000234632">
    <property type="component" value="Unassembled WGS sequence"/>
</dbReference>
<evidence type="ECO:0000313" key="2">
    <source>
        <dbReference type="EMBL" id="PLC10838.1"/>
    </source>
</evidence>
<evidence type="ECO:0000313" key="3">
    <source>
        <dbReference type="Proteomes" id="UP000234632"/>
    </source>
</evidence>
<proteinExistence type="predicted"/>
<sequence length="221" mass="24634">MRWAWLQQLMRGWAQAAVAGPGVLHCACRRRFATGPVTGDAPVVVSLTSYGSRIRTVHWVVEAIGCGAVRPQRLILWLEDARTVADPPGPLAALVRRGLEIRLTQDWGPHKKYYPYVCSVEHHRVPLVIADDDVLYGKTWLAGLLEAHDEHPQEVITYRAHRMALANGAILPYARWTPGGVPGSLLRHVPHRGLRGGLPTTDARCPPRGRDRVRRVRPDGR</sequence>
<gene>
    <name evidence="2" type="ORF">AUQ48_16065</name>
</gene>
<reference evidence="2 3" key="1">
    <citation type="submission" date="2015-12" db="EMBL/GenBank/DDBJ databases">
        <authorList>
            <person name="Shamseldin A."/>
            <person name="Moawad H."/>
            <person name="Abd El-Rahim W.M."/>
            <person name="Sadowsky M.J."/>
        </authorList>
    </citation>
    <scope>NUCLEOTIDE SEQUENCE [LARGE SCALE GENOMIC DNA]</scope>
    <source>
        <strain evidence="2 3">S43</strain>
    </source>
</reference>
<evidence type="ECO:0000256" key="1">
    <source>
        <dbReference type="SAM" id="MobiDB-lite"/>
    </source>
</evidence>
<comment type="caution">
    <text evidence="2">The sequence shown here is derived from an EMBL/GenBank/DDBJ whole genome shotgun (WGS) entry which is preliminary data.</text>
</comment>
<dbReference type="EMBL" id="LOMZ01000002">
    <property type="protein sequence ID" value="PLC10838.1"/>
    <property type="molecule type" value="Genomic_DNA"/>
</dbReference>
<protein>
    <recommendedName>
        <fullName evidence="4">Glycosyltransferase 2-like domain-containing protein</fullName>
    </recommendedName>
</protein>
<feature type="region of interest" description="Disordered" evidence="1">
    <location>
        <begin position="195"/>
        <end position="221"/>
    </location>
</feature>